<feature type="transmembrane region" description="Helical" evidence="2">
    <location>
        <begin position="67"/>
        <end position="88"/>
    </location>
</feature>
<feature type="region of interest" description="Disordered" evidence="1">
    <location>
        <begin position="1"/>
        <end position="32"/>
    </location>
</feature>
<feature type="transmembrane region" description="Helical" evidence="2">
    <location>
        <begin position="161"/>
        <end position="181"/>
    </location>
</feature>
<dbReference type="PANTHER" id="PTHR36844:SF1">
    <property type="entry name" value="PROTEASE PRSW"/>
    <property type="match status" value="1"/>
</dbReference>
<feature type="compositionally biased region" description="Pro residues" evidence="1">
    <location>
        <begin position="14"/>
        <end position="29"/>
    </location>
</feature>
<gene>
    <name evidence="3" type="ORF">C1706_01265</name>
</gene>
<keyword evidence="3" id="KW-0482">Metalloprotease</keyword>
<feature type="transmembrane region" description="Helical" evidence="2">
    <location>
        <begin position="35"/>
        <end position="55"/>
    </location>
</feature>
<accession>A0A4Q2EJQ2</accession>
<feature type="transmembrane region" description="Helical" evidence="2">
    <location>
        <begin position="258"/>
        <end position="278"/>
    </location>
</feature>
<dbReference type="GO" id="GO:0008237">
    <property type="term" value="F:metallopeptidase activity"/>
    <property type="evidence" value="ECO:0007669"/>
    <property type="project" value="UniProtKB-KW"/>
</dbReference>
<dbReference type="Pfam" id="PF13367">
    <property type="entry name" value="PrsW-protease"/>
    <property type="match status" value="1"/>
</dbReference>
<dbReference type="InterPro" id="IPR026898">
    <property type="entry name" value="PrsW"/>
</dbReference>
<evidence type="ECO:0000256" key="1">
    <source>
        <dbReference type="SAM" id="MobiDB-lite"/>
    </source>
</evidence>
<feature type="transmembrane region" description="Helical" evidence="2">
    <location>
        <begin position="131"/>
        <end position="154"/>
    </location>
</feature>
<comment type="caution">
    <text evidence="3">The sequence shown here is derived from an EMBL/GenBank/DDBJ whole genome shotgun (WGS) entry which is preliminary data.</text>
</comment>
<dbReference type="EMBL" id="PPCV01000001">
    <property type="protein sequence ID" value="RXW33423.1"/>
    <property type="molecule type" value="Genomic_DNA"/>
</dbReference>
<evidence type="ECO:0000256" key="2">
    <source>
        <dbReference type="SAM" id="Phobius"/>
    </source>
</evidence>
<dbReference type="Proteomes" id="UP000290624">
    <property type="component" value="Unassembled WGS sequence"/>
</dbReference>
<dbReference type="RefSeq" id="WP_129457388.1">
    <property type="nucleotide sequence ID" value="NZ_PPCV01000001.1"/>
</dbReference>
<keyword evidence="2" id="KW-0812">Transmembrane</keyword>
<dbReference type="PANTHER" id="PTHR36844">
    <property type="entry name" value="PROTEASE PRSW"/>
    <property type="match status" value="1"/>
</dbReference>
<feature type="compositionally biased region" description="Low complexity" evidence="1">
    <location>
        <begin position="1"/>
        <end position="13"/>
    </location>
</feature>
<feature type="transmembrane region" description="Helical" evidence="2">
    <location>
        <begin position="100"/>
        <end position="119"/>
    </location>
</feature>
<feature type="transmembrane region" description="Helical" evidence="2">
    <location>
        <begin position="201"/>
        <end position="223"/>
    </location>
</feature>
<feature type="transmembrane region" description="Helical" evidence="2">
    <location>
        <begin position="235"/>
        <end position="252"/>
    </location>
</feature>
<name>A0A4Q2EJQ2_9ACTN</name>
<dbReference type="GO" id="GO:0006508">
    <property type="term" value="P:proteolysis"/>
    <property type="evidence" value="ECO:0007669"/>
    <property type="project" value="UniProtKB-KW"/>
</dbReference>
<sequence length="297" mass="30411">MTSDFPLLGGAPEPGQPPLPPPAGRPQPSLPRRGWAVRSAGWIIVPIGVVAYLGVLNAMLATQNPNLFPTLILIGALTVPLAVLLLAYGGGARPEGHAGLVAMTAVAGGIIGTTSAAVLEYSAMRSLPAAGLLAVGLIEEAVKVIVPLAIFLVARRHTPGMGVVLGIASGTGFAVLETMGYGFTTLLGSGGNVAAVDATLLLRGLLSPAGHVAWTGLIVWALWRTRDIPRPRAPWLTVTASYAVAVILHTAWDASTALWLHVVIAAASVAILAVLIGASHRRARVSAGNPTRGLPSH</sequence>
<keyword evidence="3" id="KW-0378">Hydrolase</keyword>
<keyword evidence="2" id="KW-0472">Membrane</keyword>
<dbReference type="OrthoDB" id="5141135at2"/>
<dbReference type="AlphaFoldDB" id="A0A4Q2EJQ2"/>
<evidence type="ECO:0000313" key="4">
    <source>
        <dbReference type="Proteomes" id="UP000290624"/>
    </source>
</evidence>
<protein>
    <submittedName>
        <fullName evidence="3">PrsW family intramembrane metalloprotease</fullName>
    </submittedName>
</protein>
<evidence type="ECO:0000313" key="3">
    <source>
        <dbReference type="EMBL" id="RXW33423.1"/>
    </source>
</evidence>
<reference evidence="3 4" key="1">
    <citation type="submission" date="2018-01" db="EMBL/GenBank/DDBJ databases">
        <title>Lactibacter flavus gen. nov., sp. nov., a novel bacterium of the family Propionibacteriaceae isolated from raw milk and dairy products.</title>
        <authorList>
            <person name="Wenning M."/>
            <person name="Breitenwieser F."/>
            <person name="Huptas C."/>
            <person name="von Neubeck M."/>
            <person name="Busse H.-J."/>
            <person name="Scherer S."/>
        </authorList>
    </citation>
    <scope>NUCLEOTIDE SEQUENCE [LARGE SCALE GENOMIC DNA]</scope>
    <source>
        <strain evidence="3 4">VG341</strain>
    </source>
</reference>
<proteinExistence type="predicted"/>
<keyword evidence="4" id="KW-1185">Reference proteome</keyword>
<keyword evidence="2" id="KW-1133">Transmembrane helix</keyword>
<organism evidence="3 4">
    <name type="scientific">Propioniciclava flava</name>
    <dbReference type="NCBI Taxonomy" id="2072026"/>
    <lineage>
        <taxon>Bacteria</taxon>
        <taxon>Bacillati</taxon>
        <taxon>Actinomycetota</taxon>
        <taxon>Actinomycetes</taxon>
        <taxon>Propionibacteriales</taxon>
        <taxon>Propionibacteriaceae</taxon>
        <taxon>Propioniciclava</taxon>
    </lineage>
</organism>
<keyword evidence="3" id="KW-0645">Protease</keyword>